<dbReference type="Proteomes" id="UP001356427">
    <property type="component" value="Unassembled WGS sequence"/>
</dbReference>
<evidence type="ECO:0000313" key="1">
    <source>
        <dbReference type="EMBL" id="KAK6276797.1"/>
    </source>
</evidence>
<sequence>MTSEIYLLERRLRREKRRTLFLYNLQIQRRISYTKRQRTRLMQLGIGEKTVLSGVLSRLERLGCRLRWCCVCVGRGRGVTGPWSAQSQLRLTVPSAGGTWAGPVTPVSPLVTGNQRRAVQTQTCTMSIRATT</sequence>
<evidence type="ECO:0000313" key="2">
    <source>
        <dbReference type="Proteomes" id="UP001356427"/>
    </source>
</evidence>
<name>A0AAN8Q8N6_9TELE</name>
<accession>A0AAN8Q8N6</accession>
<organism evidence="1 2">
    <name type="scientific">Coregonus suidteri</name>
    <dbReference type="NCBI Taxonomy" id="861788"/>
    <lineage>
        <taxon>Eukaryota</taxon>
        <taxon>Metazoa</taxon>
        <taxon>Chordata</taxon>
        <taxon>Craniata</taxon>
        <taxon>Vertebrata</taxon>
        <taxon>Euteleostomi</taxon>
        <taxon>Actinopterygii</taxon>
        <taxon>Neopterygii</taxon>
        <taxon>Teleostei</taxon>
        <taxon>Protacanthopterygii</taxon>
        <taxon>Salmoniformes</taxon>
        <taxon>Salmonidae</taxon>
        <taxon>Coregoninae</taxon>
        <taxon>Coregonus</taxon>
    </lineage>
</organism>
<protein>
    <submittedName>
        <fullName evidence="1">Uncharacterized protein</fullName>
    </submittedName>
</protein>
<dbReference type="AlphaFoldDB" id="A0AAN8Q8N6"/>
<comment type="caution">
    <text evidence="1">The sequence shown here is derived from an EMBL/GenBank/DDBJ whole genome shotgun (WGS) entry which is preliminary data.</text>
</comment>
<reference evidence="1 2" key="1">
    <citation type="submission" date="2021-04" db="EMBL/GenBank/DDBJ databases">
        <authorList>
            <person name="De Guttry C."/>
            <person name="Zahm M."/>
            <person name="Klopp C."/>
            <person name="Cabau C."/>
            <person name="Louis A."/>
            <person name="Berthelot C."/>
            <person name="Parey E."/>
            <person name="Roest Crollius H."/>
            <person name="Montfort J."/>
            <person name="Robinson-Rechavi M."/>
            <person name="Bucao C."/>
            <person name="Bouchez O."/>
            <person name="Gislard M."/>
            <person name="Lluch J."/>
            <person name="Milhes M."/>
            <person name="Lampietro C."/>
            <person name="Lopez Roques C."/>
            <person name="Donnadieu C."/>
            <person name="Braasch I."/>
            <person name="Desvignes T."/>
            <person name="Postlethwait J."/>
            <person name="Bobe J."/>
            <person name="Wedekind C."/>
            <person name="Guiguen Y."/>
        </authorList>
    </citation>
    <scope>NUCLEOTIDE SEQUENCE [LARGE SCALE GENOMIC DNA]</scope>
    <source>
        <strain evidence="1">Cs_M1</strain>
        <tissue evidence="1">Blood</tissue>
    </source>
</reference>
<gene>
    <name evidence="1" type="ORF">J4Q44_G00392100</name>
</gene>
<proteinExistence type="predicted"/>
<dbReference type="EMBL" id="JAGTTL010001750">
    <property type="protein sequence ID" value="KAK6276797.1"/>
    <property type="molecule type" value="Genomic_DNA"/>
</dbReference>
<keyword evidence="2" id="KW-1185">Reference proteome</keyword>